<evidence type="ECO:0000256" key="3">
    <source>
        <dbReference type="ARBA" id="ARBA00022722"/>
    </source>
</evidence>
<feature type="active site" description="Proton acceptor" evidence="8">
    <location>
        <position position="113"/>
    </location>
</feature>
<dbReference type="EC" id="3.1.30.-" evidence="10"/>
<dbReference type="SUPFAM" id="SSF54060">
    <property type="entry name" value="His-Me finger endonucleases"/>
    <property type="match status" value="1"/>
</dbReference>
<proteinExistence type="inferred from homology"/>
<comment type="caution">
    <text evidence="14">The sequence shown here is derived from an EMBL/GenBank/DDBJ whole genome shotgun (WGS) entry which is preliminary data.</text>
</comment>
<dbReference type="PANTHER" id="PTHR13966:SF5">
    <property type="entry name" value="ENDONUCLEASE G, MITOCHONDRIAL"/>
    <property type="match status" value="1"/>
</dbReference>
<feature type="signal peptide" evidence="11">
    <location>
        <begin position="1"/>
        <end position="25"/>
    </location>
</feature>
<evidence type="ECO:0000313" key="14">
    <source>
        <dbReference type="EMBL" id="HGF99259.1"/>
    </source>
</evidence>
<dbReference type="InterPro" id="IPR040255">
    <property type="entry name" value="Non-specific_endonuclease"/>
</dbReference>
<protein>
    <recommendedName>
        <fullName evidence="10">Endonuclease</fullName>
        <ecNumber evidence="10">3.1.30.-</ecNumber>
    </recommendedName>
</protein>
<evidence type="ECO:0000259" key="13">
    <source>
        <dbReference type="SMART" id="SM00892"/>
    </source>
</evidence>
<dbReference type="CDD" id="cd00091">
    <property type="entry name" value="NUC"/>
    <property type="match status" value="1"/>
</dbReference>
<feature type="chain" id="PRO_5027722734" description="Endonuclease" evidence="11">
    <location>
        <begin position="26"/>
        <end position="262"/>
    </location>
</feature>
<evidence type="ECO:0000256" key="8">
    <source>
        <dbReference type="PIRSR" id="PIRSR640255-1"/>
    </source>
</evidence>
<keyword evidence="7" id="KW-0460">Magnesium</keyword>
<comment type="similarity">
    <text evidence="2 10">Belongs to the DNA/RNA non-specific endonuclease family.</text>
</comment>
<dbReference type="InterPro" id="IPR018524">
    <property type="entry name" value="DNA/RNA_endonuclease_AS"/>
</dbReference>
<evidence type="ECO:0000256" key="4">
    <source>
        <dbReference type="ARBA" id="ARBA00022723"/>
    </source>
</evidence>
<dbReference type="GO" id="GO:0046872">
    <property type="term" value="F:metal ion binding"/>
    <property type="evidence" value="ECO:0007669"/>
    <property type="project" value="UniProtKB-KW"/>
</dbReference>
<keyword evidence="3 10" id="KW-0540">Nuclease</keyword>
<dbReference type="PROSITE" id="PS01070">
    <property type="entry name" value="NUCLEASE_NON_SPEC"/>
    <property type="match status" value="1"/>
</dbReference>
<dbReference type="SMART" id="SM00892">
    <property type="entry name" value="Endonuclease_NS"/>
    <property type="match status" value="1"/>
</dbReference>
<keyword evidence="5 10" id="KW-0255">Endonuclease</keyword>
<dbReference type="EMBL" id="DSPX01000007">
    <property type="protein sequence ID" value="HGF99259.1"/>
    <property type="molecule type" value="Genomic_DNA"/>
</dbReference>
<reference evidence="14" key="1">
    <citation type="journal article" date="2020" name="mSystems">
        <title>Genome- and Community-Level Interaction Insights into Carbon Utilization and Element Cycling Functions of Hydrothermarchaeota in Hydrothermal Sediment.</title>
        <authorList>
            <person name="Zhou Z."/>
            <person name="Liu Y."/>
            <person name="Xu W."/>
            <person name="Pan J."/>
            <person name="Luo Z.H."/>
            <person name="Li M."/>
        </authorList>
    </citation>
    <scope>NUCLEOTIDE SEQUENCE [LARGE SCALE GENOMIC DNA]</scope>
    <source>
        <strain evidence="14">SpSt-374</strain>
    </source>
</reference>
<gene>
    <name evidence="14" type="ORF">ENR15_00925</name>
</gene>
<evidence type="ECO:0000256" key="10">
    <source>
        <dbReference type="RuleBase" id="RU366055"/>
    </source>
</evidence>
<feature type="domain" description="ENPP1-3/EXOG-like endonuclease/phosphodiesterase" evidence="12">
    <location>
        <begin position="51"/>
        <end position="250"/>
    </location>
</feature>
<evidence type="ECO:0000256" key="6">
    <source>
        <dbReference type="ARBA" id="ARBA00022801"/>
    </source>
</evidence>
<dbReference type="GO" id="GO:0016787">
    <property type="term" value="F:hydrolase activity"/>
    <property type="evidence" value="ECO:0007669"/>
    <property type="project" value="UniProtKB-KW"/>
</dbReference>
<keyword evidence="6 10" id="KW-0378">Hydrolase</keyword>
<name>A0A7C3ZES0_9CYAN</name>
<dbReference type="InterPro" id="IPR044929">
    <property type="entry name" value="DNA/RNA_non-sp_Endonuclease_sf"/>
</dbReference>
<evidence type="ECO:0000256" key="7">
    <source>
        <dbReference type="ARBA" id="ARBA00022842"/>
    </source>
</evidence>
<dbReference type="SMART" id="SM00477">
    <property type="entry name" value="NUC"/>
    <property type="match status" value="1"/>
</dbReference>
<feature type="binding site" evidence="9">
    <location>
        <position position="144"/>
    </location>
    <ligand>
        <name>Mg(2+)</name>
        <dbReference type="ChEBI" id="CHEBI:18420"/>
        <note>catalytic</note>
    </ligand>
</feature>
<dbReference type="PANTHER" id="PTHR13966">
    <property type="entry name" value="ENDONUCLEASE RELATED"/>
    <property type="match status" value="1"/>
</dbReference>
<dbReference type="InterPro" id="IPR020821">
    <property type="entry name" value="ENPP1-3/EXOG-like_nuc-like"/>
</dbReference>
<evidence type="ECO:0000256" key="2">
    <source>
        <dbReference type="ARBA" id="ARBA00010052"/>
    </source>
</evidence>
<keyword evidence="4 9" id="KW-0479">Metal-binding</keyword>
<dbReference type="GO" id="GO:0004519">
    <property type="term" value="F:endonuclease activity"/>
    <property type="evidence" value="ECO:0007669"/>
    <property type="project" value="UniProtKB-UniRule"/>
</dbReference>
<dbReference type="InterPro" id="IPR001604">
    <property type="entry name" value="Endo_G_ENPP1-like_dom"/>
</dbReference>
<evidence type="ECO:0000256" key="11">
    <source>
        <dbReference type="SAM" id="SignalP"/>
    </source>
</evidence>
<dbReference type="GO" id="GO:0003676">
    <property type="term" value="F:nucleic acid binding"/>
    <property type="evidence" value="ECO:0007669"/>
    <property type="project" value="InterPro"/>
</dbReference>
<evidence type="ECO:0000256" key="9">
    <source>
        <dbReference type="PIRSR" id="PIRSR640255-2"/>
    </source>
</evidence>
<dbReference type="Gene3D" id="3.40.570.10">
    <property type="entry name" value="Extracellular Endonuclease, subunit A"/>
    <property type="match status" value="1"/>
</dbReference>
<accession>A0A7C3ZES0</accession>
<evidence type="ECO:0000259" key="12">
    <source>
        <dbReference type="SMART" id="SM00477"/>
    </source>
</evidence>
<feature type="domain" description="DNA/RNA non-specific endonuclease/pyrophosphatase/phosphodiesterase" evidence="13">
    <location>
        <begin position="50"/>
        <end position="250"/>
    </location>
</feature>
<dbReference type="Pfam" id="PF01223">
    <property type="entry name" value="Endonuclease_NS"/>
    <property type="match status" value="1"/>
</dbReference>
<evidence type="ECO:0000256" key="5">
    <source>
        <dbReference type="ARBA" id="ARBA00022759"/>
    </source>
</evidence>
<sequence length="262" mass="29086">MTKKKITFALLLALFALGGCTPTNTYPHLSLGNPSQATADPANITNYLMKKPQYALAYDSTKGIPNWVSWQLNNSWLGGTDRADDFRPDPELPQGWYQVKPKDYTNTGYDRGHMAPSADRTRTPEDNSATFLMTNIVPQTSDNNRGPWKQLEDYCRDLVKEGKELYVIAGPVGKQKTIGSGKVTVPAQTWKIIVVLDKPGDRVTAKTRTISVKIPNTPTLKSKDWRSYRVAIDAIEKATGYDFLSNVSPSIQATIESSVDKQ</sequence>
<evidence type="ECO:0000256" key="1">
    <source>
        <dbReference type="ARBA" id="ARBA00001946"/>
    </source>
</evidence>
<dbReference type="PROSITE" id="PS51257">
    <property type="entry name" value="PROKAR_LIPOPROTEIN"/>
    <property type="match status" value="1"/>
</dbReference>
<comment type="cofactor">
    <cofactor evidence="1 10">
        <name>Mg(2+)</name>
        <dbReference type="ChEBI" id="CHEBI:18420"/>
    </cofactor>
</comment>
<dbReference type="AlphaFoldDB" id="A0A7C3ZES0"/>
<organism evidence="14">
    <name type="scientific">Planktothricoides sp. SpSt-374</name>
    <dbReference type="NCBI Taxonomy" id="2282167"/>
    <lineage>
        <taxon>Bacteria</taxon>
        <taxon>Bacillati</taxon>
        <taxon>Cyanobacteriota</taxon>
        <taxon>Cyanophyceae</taxon>
        <taxon>Oscillatoriophycideae</taxon>
        <taxon>Oscillatoriales</taxon>
        <taxon>Oscillatoriaceae</taxon>
        <taxon>Planktothricoides</taxon>
    </lineage>
</organism>
<dbReference type="InterPro" id="IPR044925">
    <property type="entry name" value="His-Me_finger_sf"/>
</dbReference>
<keyword evidence="11" id="KW-0732">Signal</keyword>